<sequence>MDRLLIVLDQWRFDFTGSYLPSAKRLAKEGVRFNRAYTASPMCSPARAALHAGREFAHMWVRNNSEYWYEHMPTPHMPSFMNVLRGAGYATMLAGKDHLSRPPVSAVGMDAAGVDVFARAIDKYAVCGGWPGVWDDFGRYLLERDMLGQHCLAYGVYGTGSACIDTHVCDSTGSECGFRCNKAVPVETEHSVDKWVGSSARQMLMDHRKRHGQTKPWFLEVAFSGPHPPLIANTTYHDWELPSAFDEGAFDWELVFQQGVPKHIPHRFKSTVNVRESRAGYAELLSRIDVEIQQILELVEPERSNTVIVLTSDHGEHLGDHGFFGKTSPMEVSLRIPMLISGPAMRANVVEDGLVSLIDVGRTFIELAGAQVPASMQSHSLLPALLGSGPLARDFVATGLDFWEEYLDENTSLGRKQFQTAAGMFEGSFLKLICCPAGCRKHGSLLPHVGFVPQVALMNVTDGVGAAKFEHNVLDLSSGFGVPEARQLMRHLGHGFQAACRPLLNR</sequence>
<keyword evidence="1" id="KW-0479">Metal-binding</keyword>
<comment type="caution">
    <text evidence="4">The sequence shown here is derived from an EMBL/GenBank/DDBJ whole genome shotgun (WGS) entry which is preliminary data.</text>
</comment>
<dbReference type="Proteomes" id="UP001178507">
    <property type="component" value="Unassembled WGS sequence"/>
</dbReference>
<dbReference type="Pfam" id="PF00884">
    <property type="entry name" value="Sulfatase"/>
    <property type="match status" value="1"/>
</dbReference>
<evidence type="ECO:0000313" key="5">
    <source>
        <dbReference type="Proteomes" id="UP001178507"/>
    </source>
</evidence>
<dbReference type="SUPFAM" id="SSF53649">
    <property type="entry name" value="Alkaline phosphatase-like"/>
    <property type="match status" value="1"/>
</dbReference>
<accession>A0AA36HSL4</accession>
<feature type="domain" description="Sulfatase N-terminal" evidence="3">
    <location>
        <begin position="5"/>
        <end position="370"/>
    </location>
</feature>
<dbReference type="InterPro" id="IPR000917">
    <property type="entry name" value="Sulfatase_N"/>
</dbReference>
<evidence type="ECO:0000259" key="3">
    <source>
        <dbReference type="Pfam" id="PF00884"/>
    </source>
</evidence>
<dbReference type="AlphaFoldDB" id="A0AA36HSL4"/>
<name>A0AA36HSL4_9DINO</name>
<organism evidence="4 5">
    <name type="scientific">Effrenium voratum</name>
    <dbReference type="NCBI Taxonomy" id="2562239"/>
    <lineage>
        <taxon>Eukaryota</taxon>
        <taxon>Sar</taxon>
        <taxon>Alveolata</taxon>
        <taxon>Dinophyceae</taxon>
        <taxon>Suessiales</taxon>
        <taxon>Symbiodiniaceae</taxon>
        <taxon>Effrenium</taxon>
    </lineage>
</organism>
<dbReference type="GO" id="GO:0008484">
    <property type="term" value="F:sulfuric ester hydrolase activity"/>
    <property type="evidence" value="ECO:0007669"/>
    <property type="project" value="TreeGrafter"/>
</dbReference>
<dbReference type="PANTHER" id="PTHR45953">
    <property type="entry name" value="IDURONATE 2-SULFATASE"/>
    <property type="match status" value="1"/>
</dbReference>
<dbReference type="EMBL" id="CAUJNA010000196">
    <property type="protein sequence ID" value="CAJ1373458.1"/>
    <property type="molecule type" value="Genomic_DNA"/>
</dbReference>
<keyword evidence="2" id="KW-0378">Hydrolase</keyword>
<dbReference type="PANTHER" id="PTHR45953:SF1">
    <property type="entry name" value="IDURONATE 2-SULFATASE"/>
    <property type="match status" value="1"/>
</dbReference>
<protein>
    <recommendedName>
        <fullName evidence="3">Sulfatase N-terminal domain-containing protein</fullName>
    </recommendedName>
</protein>
<reference evidence="4" key="1">
    <citation type="submission" date="2023-08" db="EMBL/GenBank/DDBJ databases">
        <authorList>
            <person name="Chen Y."/>
            <person name="Shah S."/>
            <person name="Dougan E. K."/>
            <person name="Thang M."/>
            <person name="Chan C."/>
        </authorList>
    </citation>
    <scope>NUCLEOTIDE SEQUENCE</scope>
</reference>
<dbReference type="InterPro" id="IPR017850">
    <property type="entry name" value="Alkaline_phosphatase_core_sf"/>
</dbReference>
<evidence type="ECO:0000256" key="2">
    <source>
        <dbReference type="ARBA" id="ARBA00022801"/>
    </source>
</evidence>
<keyword evidence="5" id="KW-1185">Reference proteome</keyword>
<evidence type="ECO:0000313" key="4">
    <source>
        <dbReference type="EMBL" id="CAJ1373458.1"/>
    </source>
</evidence>
<dbReference type="Gene3D" id="3.40.720.10">
    <property type="entry name" value="Alkaline Phosphatase, subunit A"/>
    <property type="match status" value="1"/>
</dbReference>
<dbReference type="GO" id="GO:0046872">
    <property type="term" value="F:metal ion binding"/>
    <property type="evidence" value="ECO:0007669"/>
    <property type="project" value="UniProtKB-KW"/>
</dbReference>
<dbReference type="GO" id="GO:0005737">
    <property type="term" value="C:cytoplasm"/>
    <property type="evidence" value="ECO:0007669"/>
    <property type="project" value="TreeGrafter"/>
</dbReference>
<gene>
    <name evidence="4" type="ORF">EVOR1521_LOCUS3265</name>
</gene>
<evidence type="ECO:0000256" key="1">
    <source>
        <dbReference type="ARBA" id="ARBA00022723"/>
    </source>
</evidence>
<proteinExistence type="predicted"/>